<name>A0A8X6TBS9_NEPPI</name>
<keyword evidence="2" id="KW-1185">Reference proteome</keyword>
<sequence length="123" mass="14452">MRGINSLVPVDMQQFPLLLSLGLLQIDSLYTLYSKEQCKSYWQSPKVTEHASSILNYKLVSCEKKIYHHSNEWKTMSISPHSIIYQNEQNFHGLFALKDFIPQRQIIFPSPLNDRQIFKYVSE</sequence>
<proteinExistence type="predicted"/>
<dbReference type="EMBL" id="BMAW01054594">
    <property type="protein sequence ID" value="GFS97148.1"/>
    <property type="molecule type" value="Genomic_DNA"/>
</dbReference>
<protein>
    <submittedName>
        <fullName evidence="1">Uncharacterized protein</fullName>
    </submittedName>
</protein>
<evidence type="ECO:0000313" key="2">
    <source>
        <dbReference type="Proteomes" id="UP000887013"/>
    </source>
</evidence>
<organism evidence="1 2">
    <name type="scientific">Nephila pilipes</name>
    <name type="common">Giant wood spider</name>
    <name type="synonym">Nephila maculata</name>
    <dbReference type="NCBI Taxonomy" id="299642"/>
    <lineage>
        <taxon>Eukaryota</taxon>
        <taxon>Metazoa</taxon>
        <taxon>Ecdysozoa</taxon>
        <taxon>Arthropoda</taxon>
        <taxon>Chelicerata</taxon>
        <taxon>Arachnida</taxon>
        <taxon>Araneae</taxon>
        <taxon>Araneomorphae</taxon>
        <taxon>Entelegynae</taxon>
        <taxon>Araneoidea</taxon>
        <taxon>Nephilidae</taxon>
        <taxon>Nephila</taxon>
    </lineage>
</organism>
<dbReference type="Proteomes" id="UP000887013">
    <property type="component" value="Unassembled WGS sequence"/>
</dbReference>
<gene>
    <name evidence="1" type="ORF">NPIL_50941</name>
</gene>
<accession>A0A8X6TBS9</accession>
<evidence type="ECO:0000313" key="1">
    <source>
        <dbReference type="EMBL" id="GFS97148.1"/>
    </source>
</evidence>
<dbReference type="AlphaFoldDB" id="A0A8X6TBS9"/>
<reference evidence="1" key="1">
    <citation type="submission" date="2020-08" db="EMBL/GenBank/DDBJ databases">
        <title>Multicomponent nature underlies the extraordinary mechanical properties of spider dragline silk.</title>
        <authorList>
            <person name="Kono N."/>
            <person name="Nakamura H."/>
            <person name="Mori M."/>
            <person name="Yoshida Y."/>
            <person name="Ohtoshi R."/>
            <person name="Malay A.D."/>
            <person name="Moran D.A.P."/>
            <person name="Tomita M."/>
            <person name="Numata K."/>
            <person name="Arakawa K."/>
        </authorList>
    </citation>
    <scope>NUCLEOTIDE SEQUENCE</scope>
</reference>
<comment type="caution">
    <text evidence="1">The sequence shown here is derived from an EMBL/GenBank/DDBJ whole genome shotgun (WGS) entry which is preliminary data.</text>
</comment>